<dbReference type="KEGG" id="lala:AB8B28_07865"/>
<dbReference type="RefSeq" id="WP_369715116.1">
    <property type="nucleotide sequence ID" value="NZ_CP165647.1"/>
</dbReference>
<sequence length="251" mass="30579">MNKIIKQKLEEIEKRENVKIILAVESGSRAWGFASPDSDYDVRFIYVRKTKEYLKLNEIRDVIEWQLDKTLDISGWDIKKALKLLYKTNPTLFEWCNSPIVYKKTKEFEELKKLLPHYFSPKKSLYHYLNMAKTNYREYLKGDKVRTKKYFYVLRPLLAAKWTIDKKIYPPMEFSKLLNEELKNDEKVKMEIEKLLEKKIQMLEMDYSEKIEILNEYIEKNFEIVEKNINKITDEKHNWEKLNKYFYKILK</sequence>
<dbReference type="EMBL" id="CP165647">
    <property type="protein sequence ID" value="XDU61565.1"/>
    <property type="molecule type" value="Genomic_DNA"/>
</dbReference>
<reference evidence="1" key="1">
    <citation type="submission" date="2024-07" db="EMBL/GenBank/DDBJ databases">
        <authorList>
            <person name="Li X.-J."/>
            <person name="Wang X."/>
        </authorList>
    </citation>
    <scope>NUCLEOTIDE SEQUENCE</scope>
    <source>
        <strain evidence="1">HSP-536</strain>
    </source>
</reference>
<gene>
    <name evidence="1" type="ORF">AB8B28_07865</name>
</gene>
<dbReference type="InterPro" id="IPR043519">
    <property type="entry name" value="NT_sf"/>
</dbReference>
<accession>A0AB39V1V5</accession>
<dbReference type="PANTHER" id="PTHR34817:SF2">
    <property type="entry name" value="NUCLEOTIDYLTRANSFERASE"/>
    <property type="match status" value="1"/>
</dbReference>
<dbReference type="AlphaFoldDB" id="A0AB39V1V5"/>
<dbReference type="InterPro" id="IPR018775">
    <property type="entry name" value="RlaP"/>
</dbReference>
<dbReference type="PANTHER" id="PTHR34817">
    <property type="entry name" value="NUCLEOTIDYLTRANSFERASE"/>
    <property type="match status" value="1"/>
</dbReference>
<proteinExistence type="predicted"/>
<dbReference type="Pfam" id="PF10127">
    <property type="entry name" value="RlaP"/>
    <property type="match status" value="1"/>
</dbReference>
<dbReference type="SUPFAM" id="SSF81301">
    <property type="entry name" value="Nucleotidyltransferase"/>
    <property type="match status" value="1"/>
</dbReference>
<dbReference type="Gene3D" id="3.30.460.10">
    <property type="entry name" value="Beta Polymerase, domain 2"/>
    <property type="match status" value="1"/>
</dbReference>
<evidence type="ECO:0000313" key="1">
    <source>
        <dbReference type="EMBL" id="XDU61565.1"/>
    </source>
</evidence>
<protein>
    <submittedName>
        <fullName evidence="1">Nucleotidyltransferase domain-containing protein</fullName>
    </submittedName>
</protein>
<organism evidence="1">
    <name type="scientific">Leptotrichia alba</name>
    <dbReference type="NCBI Taxonomy" id="3239304"/>
    <lineage>
        <taxon>Bacteria</taxon>
        <taxon>Fusobacteriati</taxon>
        <taxon>Fusobacteriota</taxon>
        <taxon>Fusobacteriia</taxon>
        <taxon>Fusobacteriales</taxon>
        <taxon>Leptotrichiaceae</taxon>
        <taxon>Leptotrichia</taxon>
    </lineage>
</organism>
<name>A0AB39V1V5_9FUSO</name>